<dbReference type="Proteomes" id="UP001190700">
    <property type="component" value="Unassembled WGS sequence"/>
</dbReference>
<dbReference type="EMBL" id="LGRX02002251">
    <property type="protein sequence ID" value="KAK3284557.1"/>
    <property type="molecule type" value="Genomic_DNA"/>
</dbReference>
<organism evidence="1 2">
    <name type="scientific">Cymbomonas tetramitiformis</name>
    <dbReference type="NCBI Taxonomy" id="36881"/>
    <lineage>
        <taxon>Eukaryota</taxon>
        <taxon>Viridiplantae</taxon>
        <taxon>Chlorophyta</taxon>
        <taxon>Pyramimonadophyceae</taxon>
        <taxon>Pyramimonadales</taxon>
        <taxon>Pyramimonadaceae</taxon>
        <taxon>Cymbomonas</taxon>
    </lineage>
</organism>
<evidence type="ECO:0000313" key="1">
    <source>
        <dbReference type="EMBL" id="KAK3284557.1"/>
    </source>
</evidence>
<reference evidence="1 2" key="1">
    <citation type="journal article" date="2015" name="Genome Biol. Evol.">
        <title>Comparative Genomics of a Bacterivorous Green Alga Reveals Evolutionary Causalities and Consequences of Phago-Mixotrophic Mode of Nutrition.</title>
        <authorList>
            <person name="Burns J.A."/>
            <person name="Paasch A."/>
            <person name="Narechania A."/>
            <person name="Kim E."/>
        </authorList>
    </citation>
    <scope>NUCLEOTIDE SEQUENCE [LARGE SCALE GENOMIC DNA]</scope>
    <source>
        <strain evidence="1 2">PLY_AMNH</strain>
    </source>
</reference>
<dbReference type="AlphaFoldDB" id="A0AAE0GUJ1"/>
<sequence>MLKALVQQQQQLAQQNAIVATLVKEIRVLNTKKEANGKSAAVVVGTKGDKELACYDNTNPNLPRPACLEMRMLQLYNLYNAKSLLAVSRRTFLL</sequence>
<proteinExistence type="predicted"/>
<evidence type="ECO:0000313" key="2">
    <source>
        <dbReference type="Proteomes" id="UP001190700"/>
    </source>
</evidence>
<name>A0AAE0GUJ1_9CHLO</name>
<comment type="caution">
    <text evidence="1">The sequence shown here is derived from an EMBL/GenBank/DDBJ whole genome shotgun (WGS) entry which is preliminary data.</text>
</comment>
<accession>A0AAE0GUJ1</accession>
<gene>
    <name evidence="1" type="ORF">CYMTET_7797</name>
</gene>
<protein>
    <submittedName>
        <fullName evidence="1">Uncharacterized protein</fullName>
    </submittedName>
</protein>
<keyword evidence="2" id="KW-1185">Reference proteome</keyword>